<reference evidence="1 2" key="1">
    <citation type="journal article" date="2010" name="J. Bacteriol.">
        <title>Complete Genome Sequence of Cronobacter turicensis LMG 23827, a foodborne pathogen causing deaths in neonates.</title>
        <authorList>
            <person name="Stephan R."/>
            <person name="Lehner A."/>
            <person name="Tischler P."/>
            <person name="Rattei T."/>
        </authorList>
    </citation>
    <scope>NUCLEOTIDE SEQUENCE [LARGE SCALE GENOMIC DNA]</scope>
    <source>
        <strain evidence="2">DSM 18703 / CCUG 55852 / LMG 23827 / z3032</strain>
    </source>
</reference>
<reference evidence="2" key="2">
    <citation type="journal article" date="2011" name="J. Bacteriol.">
        <title>Complete genome sequence of Cronobacter turicensis LMG 23827, a food-borne pathogen causing deaths in neonates.</title>
        <authorList>
            <person name="Stephan R."/>
            <person name="Lehner A."/>
            <person name="Tischler P."/>
            <person name="Rattei T."/>
        </authorList>
    </citation>
    <scope>NUCLEOTIDE SEQUENCE [LARGE SCALE GENOMIC DNA]</scope>
    <source>
        <strain evidence="2">DSM 18703 / CCUG 55852 / LMG 23827 / z3032</strain>
    </source>
</reference>
<dbReference type="AlphaFoldDB" id="C9XU95"/>
<keyword evidence="2" id="KW-1185">Reference proteome</keyword>
<dbReference type="Proteomes" id="UP000002069">
    <property type="component" value="Chromosome"/>
</dbReference>
<proteinExistence type="predicted"/>
<evidence type="ECO:0000313" key="2">
    <source>
        <dbReference type="Proteomes" id="UP000002069"/>
    </source>
</evidence>
<name>C9XU95_CROTZ</name>
<dbReference type="KEGG" id="ctu:CTU_04780"/>
<dbReference type="HOGENOM" id="CLU_3276646_0_0_6"/>
<accession>C9XU95</accession>
<gene>
    <name evidence="1" type="ordered locus">Ctu_04780</name>
</gene>
<organism evidence="1 2">
    <name type="scientific">Cronobacter turicensis (strain DSM 18703 / CCUG 55852 / LMG 23827 / z3032)</name>
    <dbReference type="NCBI Taxonomy" id="693216"/>
    <lineage>
        <taxon>Bacteria</taxon>
        <taxon>Pseudomonadati</taxon>
        <taxon>Pseudomonadota</taxon>
        <taxon>Gammaproteobacteria</taxon>
        <taxon>Enterobacterales</taxon>
        <taxon>Enterobacteriaceae</taxon>
        <taxon>Cronobacter</taxon>
    </lineage>
</organism>
<protein>
    <submittedName>
        <fullName evidence="1">Uncharacterized protein</fullName>
    </submittedName>
</protein>
<dbReference type="EMBL" id="FN543093">
    <property type="protein sequence ID" value="CBA27539.1"/>
    <property type="molecule type" value="Genomic_DNA"/>
</dbReference>
<sequence length="41" mass="4481">MPPFSFCFTLLLHATNLSICALSGVPLICCLNVKIKLNKCI</sequence>
<evidence type="ECO:0000313" key="1">
    <source>
        <dbReference type="EMBL" id="CBA27539.1"/>
    </source>
</evidence>